<comment type="caution">
    <text evidence="1">The sequence shown here is derived from an EMBL/GenBank/DDBJ whole genome shotgun (WGS) entry which is preliminary data.</text>
</comment>
<keyword evidence="2" id="KW-1185">Reference proteome</keyword>
<dbReference type="Proteomes" id="UP000266861">
    <property type="component" value="Unassembled WGS sequence"/>
</dbReference>
<evidence type="ECO:0000313" key="2">
    <source>
        <dbReference type="Proteomes" id="UP000266861"/>
    </source>
</evidence>
<dbReference type="AlphaFoldDB" id="A0A397JTJ9"/>
<protein>
    <submittedName>
        <fullName evidence="1">Uncharacterized protein</fullName>
    </submittedName>
</protein>
<reference evidence="1 2" key="1">
    <citation type="submission" date="2018-08" db="EMBL/GenBank/DDBJ databases">
        <title>Genome and evolution of the arbuscular mycorrhizal fungus Diversispora epigaea (formerly Glomus versiforme) and its bacterial endosymbionts.</title>
        <authorList>
            <person name="Sun X."/>
            <person name="Fei Z."/>
            <person name="Harrison M."/>
        </authorList>
    </citation>
    <scope>NUCLEOTIDE SEQUENCE [LARGE SCALE GENOMIC DNA]</scope>
    <source>
        <strain evidence="1 2">IT104</strain>
    </source>
</reference>
<dbReference type="Gene3D" id="3.40.50.10490">
    <property type="entry name" value="Glucose-6-phosphate isomerase like protein, domain 1"/>
    <property type="match status" value="1"/>
</dbReference>
<proteinExistence type="predicted"/>
<name>A0A397JTJ9_9GLOM</name>
<dbReference type="EMBL" id="PQFF01000001">
    <property type="protein sequence ID" value="RHZ90288.1"/>
    <property type="molecule type" value="Genomic_DNA"/>
</dbReference>
<organism evidence="1 2">
    <name type="scientific">Diversispora epigaea</name>
    <dbReference type="NCBI Taxonomy" id="1348612"/>
    <lineage>
        <taxon>Eukaryota</taxon>
        <taxon>Fungi</taxon>
        <taxon>Fungi incertae sedis</taxon>
        <taxon>Mucoromycota</taxon>
        <taxon>Glomeromycotina</taxon>
        <taxon>Glomeromycetes</taxon>
        <taxon>Diversisporales</taxon>
        <taxon>Diversisporaceae</taxon>
        <taxon>Diversispora</taxon>
    </lineage>
</organism>
<accession>A0A397JTJ9</accession>
<gene>
    <name evidence="1" type="ORF">Glove_1g14</name>
</gene>
<evidence type="ECO:0000313" key="1">
    <source>
        <dbReference type="EMBL" id="RHZ90288.1"/>
    </source>
</evidence>
<sequence length="138" mass="15651">MGTENRVSVFAKALYYERFFTQTDASLPLDYSKNMITKNTFNALIKLAKEVRVEKFRDKCLTVVPEVNELSIGTNENTSDAIRNGKWKCILQSILLLFRLISKVSPNLELIPQICLNFGIGVILYGLPSVSPSRFILF</sequence>